<dbReference type="KEGG" id="ptrr:90956112"/>
<dbReference type="Pfam" id="PF11327">
    <property type="entry name" value="Egh16-like"/>
    <property type="match status" value="1"/>
</dbReference>
<dbReference type="PANTHER" id="PTHR34618">
    <property type="entry name" value="SURFACE PROTEIN MAS1, PUTATIVE-RELATED"/>
    <property type="match status" value="1"/>
</dbReference>
<reference evidence="2" key="1">
    <citation type="journal article" date="2018" name="BMC Genomics">
        <title>Comparative genomics of the wheat fungal pathogen Pyrenophora tritici-repentis reveals chromosomal variations and genome plasticity.</title>
        <authorList>
            <person name="Moolhuijzen P."/>
            <person name="See P.T."/>
            <person name="Hane J.K."/>
            <person name="Shi G."/>
            <person name="Liu Z."/>
            <person name="Oliver R.P."/>
            <person name="Moffat C.S."/>
        </authorList>
    </citation>
    <scope>NUCLEOTIDE SEQUENCE [LARGE SCALE GENOMIC DNA]</scope>
    <source>
        <strain evidence="2">M4</strain>
    </source>
</reference>
<dbReference type="AlphaFoldDB" id="A0A834VTI7"/>
<dbReference type="GeneID" id="90956112"/>
<dbReference type="EMBL" id="NQIK02000003">
    <property type="protein sequence ID" value="KAF7573652.1"/>
    <property type="molecule type" value="Genomic_DNA"/>
</dbReference>
<organism evidence="2 3">
    <name type="scientific">Pyrenophora tritici-repentis</name>
    <dbReference type="NCBI Taxonomy" id="45151"/>
    <lineage>
        <taxon>Eukaryota</taxon>
        <taxon>Fungi</taxon>
        <taxon>Dikarya</taxon>
        <taxon>Ascomycota</taxon>
        <taxon>Pezizomycotina</taxon>
        <taxon>Dothideomycetes</taxon>
        <taxon>Pleosporomycetidae</taxon>
        <taxon>Pleosporales</taxon>
        <taxon>Pleosporineae</taxon>
        <taxon>Pleosporaceae</taxon>
        <taxon>Pyrenophora</taxon>
    </lineage>
</organism>
<name>A0A834VTI7_9PLEO</name>
<dbReference type="InterPro" id="IPR021476">
    <property type="entry name" value="Egh16-like"/>
</dbReference>
<comment type="caution">
    <text evidence="2">The sequence shown here is derived from an EMBL/GenBank/DDBJ whole genome shotgun (WGS) entry which is preliminary data.</text>
</comment>
<evidence type="ECO:0000313" key="2">
    <source>
        <dbReference type="EMBL" id="KAF7573652.1"/>
    </source>
</evidence>
<dbReference type="RefSeq" id="XP_065963616.1">
    <property type="nucleotide sequence ID" value="XM_066106678.1"/>
</dbReference>
<sequence length="132" mass="13189">MYFSKTSIVSISLLASSSLVAGHGAIIAATGDAGGAGSAIGVDPNTPRTGTTRNPFQQDTTRFKGDAAATCGETLAGGANDIQAGTAQVMQLNGATLPQITPGGAVMMTVHQVNSDGAGPYTCMIDATEPSW</sequence>
<accession>A0A834VTI7</accession>
<evidence type="ECO:0000256" key="1">
    <source>
        <dbReference type="SAM" id="SignalP"/>
    </source>
</evidence>
<feature type="chain" id="PRO_5032853679" evidence="1">
    <location>
        <begin position="23"/>
        <end position="132"/>
    </location>
</feature>
<dbReference type="PANTHER" id="PTHR34618:SF4">
    <property type="entry name" value="CAS1"/>
    <property type="match status" value="1"/>
</dbReference>
<protein>
    <submittedName>
        <fullName evidence="2">Uncharacterized protein</fullName>
    </submittedName>
</protein>
<proteinExistence type="predicted"/>
<evidence type="ECO:0000313" key="3">
    <source>
        <dbReference type="Proteomes" id="UP000245464"/>
    </source>
</evidence>
<feature type="signal peptide" evidence="1">
    <location>
        <begin position="1"/>
        <end position="22"/>
    </location>
</feature>
<keyword evidence="1" id="KW-0732">Signal</keyword>
<gene>
    <name evidence="2" type="ORF">PtrM4_085570</name>
</gene>
<dbReference type="Proteomes" id="UP000245464">
    <property type="component" value="Chromosome 3"/>
</dbReference>